<gene>
    <name evidence="5" type="ORF">COM96_19175</name>
</gene>
<dbReference type="Pfam" id="PF07840">
    <property type="entry name" value="FadR_C"/>
    <property type="match status" value="1"/>
</dbReference>
<dbReference type="Gene3D" id="1.20.120.530">
    <property type="entry name" value="GntR ligand-binding domain-like"/>
    <property type="match status" value="1"/>
</dbReference>
<dbReference type="EMBL" id="NVLK01000042">
    <property type="protein sequence ID" value="PEC20474.1"/>
    <property type="molecule type" value="Genomic_DNA"/>
</dbReference>
<dbReference type="InterPro" id="IPR028374">
    <property type="entry name" value="FadR_C"/>
</dbReference>
<proteinExistence type="predicted"/>
<dbReference type="GO" id="GO:0000062">
    <property type="term" value="F:fatty-acyl-CoA binding"/>
    <property type="evidence" value="ECO:0007669"/>
    <property type="project" value="InterPro"/>
</dbReference>
<dbReference type="PRINTS" id="PR00035">
    <property type="entry name" value="HTHGNTR"/>
</dbReference>
<keyword evidence="1" id="KW-0805">Transcription regulation</keyword>
<evidence type="ECO:0000259" key="4">
    <source>
        <dbReference type="PROSITE" id="PS50949"/>
    </source>
</evidence>
<dbReference type="GO" id="GO:0019217">
    <property type="term" value="P:regulation of fatty acid metabolic process"/>
    <property type="evidence" value="ECO:0007669"/>
    <property type="project" value="InterPro"/>
</dbReference>
<dbReference type="SUPFAM" id="SSF46785">
    <property type="entry name" value="Winged helix' DNA-binding domain"/>
    <property type="match status" value="1"/>
</dbReference>
<evidence type="ECO:0000256" key="2">
    <source>
        <dbReference type="ARBA" id="ARBA00023125"/>
    </source>
</evidence>
<dbReference type="AlphaFoldDB" id="A0A2A7HUE4"/>
<evidence type="ECO:0000313" key="5">
    <source>
        <dbReference type="EMBL" id="PEC20474.1"/>
    </source>
</evidence>
<keyword evidence="2" id="KW-0238">DNA-binding</keyword>
<dbReference type="RefSeq" id="WP_097905101.1">
    <property type="nucleotide sequence ID" value="NZ_NVLK01000042.1"/>
</dbReference>
<keyword evidence="3" id="KW-0804">Transcription</keyword>
<accession>A0A2A7HUE4</accession>
<dbReference type="InterPro" id="IPR000524">
    <property type="entry name" value="Tscrpt_reg_HTH_GntR"/>
</dbReference>
<dbReference type="PANTHER" id="PTHR43537:SF52">
    <property type="entry name" value="FATTY ACID METABOLISM REGULATOR PROTEIN"/>
    <property type="match status" value="1"/>
</dbReference>
<dbReference type="Gene3D" id="1.10.10.10">
    <property type="entry name" value="Winged helix-like DNA-binding domain superfamily/Winged helix DNA-binding domain"/>
    <property type="match status" value="1"/>
</dbReference>
<organism evidence="5 6">
    <name type="scientific">Bacillus cereus</name>
    <dbReference type="NCBI Taxonomy" id="1396"/>
    <lineage>
        <taxon>Bacteria</taxon>
        <taxon>Bacillati</taxon>
        <taxon>Bacillota</taxon>
        <taxon>Bacilli</taxon>
        <taxon>Bacillales</taxon>
        <taxon>Bacillaceae</taxon>
        <taxon>Bacillus</taxon>
        <taxon>Bacillus cereus group</taxon>
    </lineage>
</organism>
<dbReference type="PANTHER" id="PTHR43537">
    <property type="entry name" value="TRANSCRIPTIONAL REGULATOR, GNTR FAMILY"/>
    <property type="match status" value="1"/>
</dbReference>
<dbReference type="CDD" id="cd07377">
    <property type="entry name" value="WHTH_GntR"/>
    <property type="match status" value="1"/>
</dbReference>
<sequence length="241" mass="27455">MKKKERSSDKIENELIRSILAGVYSVGSTLPPERELAKEFGVGRPTIREALQRLGRSGWITGRKGMPSTINDYWSNGNLTTLINIVENHHTITDEFIMYLLEFRSSLTPTYIRNAVTFNQPKVVALLANLEQLEDSAESYAAFDWDLQKRCAGLAANPIFLLILNSFDSIYVDMAKRYFSVKDHRELSFNYYHDLLKAALKGDAIEAERLCKTTLEKSLALWKDRKKIKKAGGVINETKIF</sequence>
<protein>
    <submittedName>
        <fullName evidence="5">GntR family transcriptional regulator</fullName>
    </submittedName>
</protein>
<dbReference type="SUPFAM" id="SSF48008">
    <property type="entry name" value="GntR ligand-binding domain-like"/>
    <property type="match status" value="1"/>
</dbReference>
<evidence type="ECO:0000256" key="3">
    <source>
        <dbReference type="ARBA" id="ARBA00023163"/>
    </source>
</evidence>
<name>A0A2A7HUE4_BACCE</name>
<feature type="domain" description="HTH gntR-type" evidence="4">
    <location>
        <begin position="5"/>
        <end position="73"/>
    </location>
</feature>
<dbReference type="InterPro" id="IPR036388">
    <property type="entry name" value="WH-like_DNA-bd_sf"/>
</dbReference>
<evidence type="ECO:0000313" key="6">
    <source>
        <dbReference type="Proteomes" id="UP000220006"/>
    </source>
</evidence>
<dbReference type="SMART" id="SM00345">
    <property type="entry name" value="HTH_GNTR"/>
    <property type="match status" value="1"/>
</dbReference>
<dbReference type="InterPro" id="IPR008920">
    <property type="entry name" value="TF_FadR/GntR_C"/>
</dbReference>
<dbReference type="GO" id="GO:0003677">
    <property type="term" value="F:DNA binding"/>
    <property type="evidence" value="ECO:0007669"/>
    <property type="project" value="UniProtKB-KW"/>
</dbReference>
<dbReference type="Proteomes" id="UP000220006">
    <property type="component" value="Unassembled WGS sequence"/>
</dbReference>
<dbReference type="InterPro" id="IPR036390">
    <property type="entry name" value="WH_DNA-bd_sf"/>
</dbReference>
<dbReference type="Pfam" id="PF00392">
    <property type="entry name" value="GntR"/>
    <property type="match status" value="1"/>
</dbReference>
<comment type="caution">
    <text evidence="5">The sequence shown here is derived from an EMBL/GenBank/DDBJ whole genome shotgun (WGS) entry which is preliminary data.</text>
</comment>
<dbReference type="GO" id="GO:0003700">
    <property type="term" value="F:DNA-binding transcription factor activity"/>
    <property type="evidence" value="ECO:0007669"/>
    <property type="project" value="InterPro"/>
</dbReference>
<evidence type="ECO:0000256" key="1">
    <source>
        <dbReference type="ARBA" id="ARBA00023015"/>
    </source>
</evidence>
<reference evidence="5 6" key="1">
    <citation type="submission" date="2017-09" db="EMBL/GenBank/DDBJ databases">
        <title>Large-scale bioinformatics analysis of Bacillus genomes uncovers conserved roles of natural products in bacterial physiology.</title>
        <authorList>
            <consortium name="Agbiome Team Llc"/>
            <person name="Bleich R.M."/>
            <person name="Grubbs K.J."/>
            <person name="Santa Maria K.C."/>
            <person name="Allen S.E."/>
            <person name="Farag S."/>
            <person name="Shank E.A."/>
            <person name="Bowers A."/>
        </authorList>
    </citation>
    <scope>NUCLEOTIDE SEQUENCE [LARGE SCALE GENOMIC DNA]</scope>
    <source>
        <strain evidence="5 6">AFS096845</strain>
    </source>
</reference>
<dbReference type="PROSITE" id="PS50949">
    <property type="entry name" value="HTH_GNTR"/>
    <property type="match status" value="1"/>
</dbReference>